<organism evidence="1 2">
    <name type="scientific">Peptoniphilus ovalis</name>
    <dbReference type="NCBI Taxonomy" id="2841503"/>
    <lineage>
        <taxon>Bacteria</taxon>
        <taxon>Bacillati</taxon>
        <taxon>Bacillota</taxon>
        <taxon>Tissierellia</taxon>
        <taxon>Tissierellales</taxon>
        <taxon>Peptoniphilaceae</taxon>
        <taxon>Peptoniphilus</taxon>
    </lineage>
</organism>
<gene>
    <name evidence="1" type="ORF">KQI68_01220</name>
</gene>
<accession>A0ABS6FE39</accession>
<dbReference type="RefSeq" id="WP_216548206.1">
    <property type="nucleotide sequence ID" value="NZ_JAHLQO010000001.1"/>
</dbReference>
<protein>
    <submittedName>
        <fullName evidence="1">Histidine kinase</fullName>
    </submittedName>
</protein>
<proteinExistence type="predicted"/>
<evidence type="ECO:0000313" key="1">
    <source>
        <dbReference type="EMBL" id="MBU5668452.1"/>
    </source>
</evidence>
<dbReference type="GO" id="GO:0016301">
    <property type="term" value="F:kinase activity"/>
    <property type="evidence" value="ECO:0007669"/>
    <property type="project" value="UniProtKB-KW"/>
</dbReference>
<comment type="caution">
    <text evidence="1">The sequence shown here is derived from an EMBL/GenBank/DDBJ whole genome shotgun (WGS) entry which is preliminary data.</text>
</comment>
<keyword evidence="1" id="KW-0808">Transferase</keyword>
<dbReference type="Proteomes" id="UP000783742">
    <property type="component" value="Unassembled WGS sequence"/>
</dbReference>
<dbReference type="EMBL" id="JAHLQO010000001">
    <property type="protein sequence ID" value="MBU5668452.1"/>
    <property type="molecule type" value="Genomic_DNA"/>
</dbReference>
<sequence length="139" mass="16494">MGLLFNDEKEIKYAVHEEFKNTDNYMVAIKHDNIGKNLLKLMVSDLFYTIDSTRTFVINFNEDGIYEKEISNSMKRDFLLMPWSEVEDFEVIEKNNKVFIKFKHIGKGTGYEIPFNGKIFNDNKVNFKNLKDKNFFQII</sequence>
<keyword evidence="2" id="KW-1185">Reference proteome</keyword>
<name>A0ABS6FE39_9FIRM</name>
<keyword evidence="1" id="KW-0418">Kinase</keyword>
<evidence type="ECO:0000313" key="2">
    <source>
        <dbReference type="Proteomes" id="UP000783742"/>
    </source>
</evidence>
<reference evidence="1 2" key="1">
    <citation type="submission" date="2021-06" db="EMBL/GenBank/DDBJ databases">
        <authorList>
            <person name="Sun Q."/>
            <person name="Li D."/>
        </authorList>
    </citation>
    <scope>NUCLEOTIDE SEQUENCE [LARGE SCALE GENOMIC DNA]</scope>
    <source>
        <strain evidence="1 2">MSJ-1</strain>
    </source>
</reference>